<evidence type="ECO:0000259" key="8">
    <source>
        <dbReference type="Pfam" id="PF17768"/>
    </source>
</evidence>
<protein>
    <recommendedName>
        <fullName evidence="2">Single-stranded-DNA-specific exonuclease RecJ</fullName>
    </recommendedName>
</protein>
<evidence type="ECO:0000259" key="7">
    <source>
        <dbReference type="Pfam" id="PF02272"/>
    </source>
</evidence>
<dbReference type="GO" id="GO:0006281">
    <property type="term" value="P:DNA repair"/>
    <property type="evidence" value="ECO:0007669"/>
    <property type="project" value="InterPro"/>
</dbReference>
<dbReference type="NCBIfam" id="TIGR00644">
    <property type="entry name" value="recJ"/>
    <property type="match status" value="1"/>
</dbReference>
<proteinExistence type="inferred from homology"/>
<dbReference type="InterPro" id="IPR051673">
    <property type="entry name" value="SSDNA_exonuclease_RecJ"/>
</dbReference>
<dbReference type="KEGG" id="bgok:Pr1d_21970"/>
<keyword evidence="3" id="KW-0540">Nuclease</keyword>
<dbReference type="PANTHER" id="PTHR30255">
    <property type="entry name" value="SINGLE-STRANDED-DNA-SPECIFIC EXONUCLEASE RECJ"/>
    <property type="match status" value="1"/>
</dbReference>
<dbReference type="InterPro" id="IPR041122">
    <property type="entry name" value="RecJ_OB"/>
</dbReference>
<dbReference type="Pfam" id="PF02272">
    <property type="entry name" value="DHHA1"/>
    <property type="match status" value="1"/>
</dbReference>
<name>A0A5B9QAW3_9BACT</name>
<dbReference type="RefSeq" id="WP_148073487.1">
    <property type="nucleotide sequence ID" value="NZ_CP042913.1"/>
</dbReference>
<dbReference type="EMBL" id="CP042913">
    <property type="protein sequence ID" value="QEG34909.1"/>
    <property type="molecule type" value="Genomic_DNA"/>
</dbReference>
<dbReference type="SUPFAM" id="SSF64182">
    <property type="entry name" value="DHH phosphoesterases"/>
    <property type="match status" value="1"/>
</dbReference>
<evidence type="ECO:0000256" key="4">
    <source>
        <dbReference type="ARBA" id="ARBA00022801"/>
    </source>
</evidence>
<dbReference type="GO" id="GO:0003676">
    <property type="term" value="F:nucleic acid binding"/>
    <property type="evidence" value="ECO:0007669"/>
    <property type="project" value="InterPro"/>
</dbReference>
<feature type="domain" description="RecJ OB" evidence="8">
    <location>
        <begin position="467"/>
        <end position="575"/>
    </location>
</feature>
<dbReference type="Proteomes" id="UP000323917">
    <property type="component" value="Chromosome"/>
</dbReference>
<keyword evidence="4 9" id="KW-0378">Hydrolase</keyword>
<dbReference type="AlphaFoldDB" id="A0A5B9QAW3"/>
<evidence type="ECO:0000313" key="9">
    <source>
        <dbReference type="EMBL" id="QEG34909.1"/>
    </source>
</evidence>
<dbReference type="GO" id="GO:0008409">
    <property type="term" value="F:5'-3' exonuclease activity"/>
    <property type="evidence" value="ECO:0007669"/>
    <property type="project" value="InterPro"/>
</dbReference>
<reference evidence="9 10" key="1">
    <citation type="submission" date="2019-08" db="EMBL/GenBank/DDBJ databases">
        <title>Deep-cultivation of Planctomycetes and their phenomic and genomic characterization uncovers novel biology.</title>
        <authorList>
            <person name="Wiegand S."/>
            <person name="Jogler M."/>
            <person name="Boedeker C."/>
            <person name="Pinto D."/>
            <person name="Vollmers J."/>
            <person name="Rivas-Marin E."/>
            <person name="Kohn T."/>
            <person name="Peeters S.H."/>
            <person name="Heuer A."/>
            <person name="Rast P."/>
            <person name="Oberbeckmann S."/>
            <person name="Bunk B."/>
            <person name="Jeske O."/>
            <person name="Meyerdierks A."/>
            <person name="Storesund J.E."/>
            <person name="Kallscheuer N."/>
            <person name="Luecker S."/>
            <person name="Lage O.M."/>
            <person name="Pohl T."/>
            <person name="Merkel B.J."/>
            <person name="Hornburger P."/>
            <person name="Mueller R.-W."/>
            <person name="Bruemmer F."/>
            <person name="Labrenz M."/>
            <person name="Spormann A.M."/>
            <person name="Op den Camp H."/>
            <person name="Overmann J."/>
            <person name="Amann R."/>
            <person name="Jetten M.S.M."/>
            <person name="Mascher T."/>
            <person name="Medema M.H."/>
            <person name="Devos D.P."/>
            <person name="Kaster A.-K."/>
            <person name="Ovreas L."/>
            <person name="Rohde M."/>
            <person name="Galperin M.Y."/>
            <person name="Jogler C."/>
        </authorList>
    </citation>
    <scope>NUCLEOTIDE SEQUENCE [LARGE SCALE GENOMIC DNA]</scope>
    <source>
        <strain evidence="9 10">Pr1d</strain>
    </source>
</reference>
<dbReference type="PANTHER" id="PTHR30255:SF2">
    <property type="entry name" value="SINGLE-STRANDED-DNA-SPECIFIC EXONUCLEASE RECJ"/>
    <property type="match status" value="1"/>
</dbReference>
<dbReference type="InterPro" id="IPR003156">
    <property type="entry name" value="DHHA1_dom"/>
</dbReference>
<dbReference type="GO" id="GO:0006310">
    <property type="term" value="P:DNA recombination"/>
    <property type="evidence" value="ECO:0007669"/>
    <property type="project" value="InterPro"/>
</dbReference>
<evidence type="ECO:0000256" key="2">
    <source>
        <dbReference type="ARBA" id="ARBA00019841"/>
    </source>
</evidence>
<dbReference type="Gene3D" id="3.10.310.30">
    <property type="match status" value="1"/>
</dbReference>
<dbReference type="OrthoDB" id="9809852at2"/>
<evidence type="ECO:0000259" key="6">
    <source>
        <dbReference type="Pfam" id="PF01368"/>
    </source>
</evidence>
<evidence type="ECO:0000256" key="5">
    <source>
        <dbReference type="ARBA" id="ARBA00022839"/>
    </source>
</evidence>
<accession>A0A5B9QAW3</accession>
<keyword evidence="5 9" id="KW-0269">Exonuclease</keyword>
<dbReference type="InterPro" id="IPR001667">
    <property type="entry name" value="DDH_dom"/>
</dbReference>
<dbReference type="Pfam" id="PF17768">
    <property type="entry name" value="RecJ_OB"/>
    <property type="match status" value="1"/>
</dbReference>
<gene>
    <name evidence="9" type="primary">recJ</name>
    <name evidence="9" type="ORF">Pr1d_21970</name>
</gene>
<dbReference type="Gene3D" id="3.90.1640.30">
    <property type="match status" value="1"/>
</dbReference>
<dbReference type="Pfam" id="PF01368">
    <property type="entry name" value="DHH"/>
    <property type="match status" value="1"/>
</dbReference>
<dbReference type="InterPro" id="IPR038763">
    <property type="entry name" value="DHH_sf"/>
</dbReference>
<dbReference type="InterPro" id="IPR004610">
    <property type="entry name" value="RecJ"/>
</dbReference>
<evidence type="ECO:0000256" key="3">
    <source>
        <dbReference type="ARBA" id="ARBA00022722"/>
    </source>
</evidence>
<sequence>MPKHWRIANYDADCVAALQQAAGIPAVVAQLLLSRGISDPDDARLFLDPKLTGLRDPALLPGATRAAEIIYAAIQAGDKITIYGDYDADGMTATAILLRCMKLLHANVDFYVPHRIDEGYSLNNEALEKIASQGTRLVVTVDCGVASVAEAQHARDLGLTLIITDHHQMADQLPPAAAIVHPGLPDGDYPFDGLCGAAVALKVAWAVCQCASEGQKVTDRLRSFLLQAVGLAAIGTVADVVPLIDENRILVRYGLGCLKSEPNVGIDALLRSTKLHDKPRLAGDDLGFSIGPRLNAAGRLGQADLAIELLTTESMQRADTIAQYMEELNLQRQTLERSMARAASKQARDFGDPHQAPALVLADHDWHPGVIGIVAGRLAEKYCCPVILIANDPLGVKPGIGSARSVPGFNLHEALAECGDLLDSHGGHAAAAGLRIVPGNLDEFRKAFCKIATEKLRDEPRQTDILVDAEASLQMLTRQTVEQIESLAPFGQGNSAPMLCATEVRLTGAPKRIGSTGRHLSMMFDQYGVKMRAVAFGGGDWETELAGIDGPMSIAFRPVLNTFRGRTSVEIHLTDWRVE</sequence>
<organism evidence="9 10">
    <name type="scientific">Bythopirellula goksoeyrii</name>
    <dbReference type="NCBI Taxonomy" id="1400387"/>
    <lineage>
        <taxon>Bacteria</taxon>
        <taxon>Pseudomonadati</taxon>
        <taxon>Planctomycetota</taxon>
        <taxon>Planctomycetia</taxon>
        <taxon>Pirellulales</taxon>
        <taxon>Lacipirellulaceae</taxon>
        <taxon>Bythopirellula</taxon>
    </lineage>
</organism>
<comment type="similarity">
    <text evidence="1">Belongs to the RecJ family.</text>
</comment>
<feature type="domain" description="DHHA1" evidence="7">
    <location>
        <begin position="358"/>
        <end position="452"/>
    </location>
</feature>
<evidence type="ECO:0000256" key="1">
    <source>
        <dbReference type="ARBA" id="ARBA00005915"/>
    </source>
</evidence>
<keyword evidence="10" id="KW-1185">Reference proteome</keyword>
<evidence type="ECO:0000313" key="10">
    <source>
        <dbReference type="Proteomes" id="UP000323917"/>
    </source>
</evidence>
<feature type="domain" description="DDH" evidence="6">
    <location>
        <begin position="79"/>
        <end position="221"/>
    </location>
</feature>